<sequence>MACNLRARSVLLVLQVVIIFQACHSCMGLRQVLSAGQSLSHAGSSTLHNTWPESTRSPDDQSEVSTEDSSALLQVFRTPLIHRDHPDSPLSKAAYNTSSYSERLAAAVKRSLARRDYFSRRLMSSTFDGGFESQVIPDEASVQYGTLLTEYTMALSIGTPPQRFFVLIDTGSDLLWLNCKPCNQCISHSFGSPFDPSLSASYRNTSCTDNFCKVLIDHPNVAGVGSCEDSKCRYFTAYGVGLVTSQGNVASETLTVTNIDGWSTSIPNVLFGCGHNQSNNFFFGSDGILGLGRSPISLPSQLRNIYPDIFSYCLVPFSSSTTNTSTFFFGSPQGFKLHRHLVYTPIVNQTFSPHYYVGLTGISVNGTLLKNIPPDTFHINKTTRAGGVLLDSGGAFTFLNTVAYTAVSQELQKLITLPQVNQTIHYIFPLCFDLANASIHEFPTITFHFIDASSNGTVHFVLAPENYISLYLEPFLYCLTILPGAEVGLPVNIIGNLAQANHQMVFDRVNHQIGWASADCSKL</sequence>
<reference evidence="2" key="1">
    <citation type="journal article" date="2022" name="New Phytol.">
        <title>Phylogenomic structure and speciation in an emerging model: the Sphagnum magellanicum complex (Bryophyta).</title>
        <authorList>
            <person name="Shaw A.J."/>
            <person name="Piatkowski B."/>
            <person name="Duffy A.M."/>
            <person name="Aguero B."/>
            <person name="Imwattana K."/>
            <person name="Nieto-Lugilde M."/>
            <person name="Healey A."/>
            <person name="Weston D.J."/>
            <person name="Patel M.N."/>
            <person name="Schmutz J."/>
            <person name="Grimwood J."/>
            <person name="Yavitt J.B."/>
            <person name="Hassel K."/>
            <person name="Stenoien H.K."/>
            <person name="Flatberg K.I."/>
            <person name="Bickford C.P."/>
            <person name="Hicks K.A."/>
        </authorList>
    </citation>
    <scope>NUCLEOTIDE SEQUENCE [LARGE SCALE GENOMIC DNA]</scope>
</reference>
<protein>
    <submittedName>
        <fullName evidence="1">Uncharacterized protein</fullName>
    </submittedName>
</protein>
<proteinExistence type="predicted"/>
<comment type="caution">
    <text evidence="1">The sequence shown here is derived from an EMBL/GenBank/DDBJ whole genome shotgun (WGS) entry which is preliminary data.</text>
</comment>
<evidence type="ECO:0000313" key="2">
    <source>
        <dbReference type="Proteomes" id="UP000828922"/>
    </source>
</evidence>
<dbReference type="Proteomes" id="UP000828922">
    <property type="component" value="Linkage Group LG07"/>
</dbReference>
<evidence type="ECO:0000313" key="1">
    <source>
        <dbReference type="EMBL" id="KAH9558075.1"/>
    </source>
</evidence>
<name>A0ACB8HQN7_9BRYO</name>
<dbReference type="EMBL" id="CM038913">
    <property type="protein sequence ID" value="KAH9558075.1"/>
    <property type="molecule type" value="Genomic_DNA"/>
</dbReference>
<keyword evidence="2" id="KW-1185">Reference proteome</keyword>
<organism evidence="1 2">
    <name type="scientific">Sphagnum magellanicum</name>
    <dbReference type="NCBI Taxonomy" id="128215"/>
    <lineage>
        <taxon>Eukaryota</taxon>
        <taxon>Viridiplantae</taxon>
        <taxon>Streptophyta</taxon>
        <taxon>Embryophyta</taxon>
        <taxon>Bryophyta</taxon>
        <taxon>Sphagnophytina</taxon>
        <taxon>Sphagnopsida</taxon>
        <taxon>Sphagnales</taxon>
        <taxon>Sphagnaceae</taxon>
        <taxon>Sphagnum</taxon>
    </lineage>
</organism>
<accession>A0ACB8HQN7</accession>
<gene>
    <name evidence="1" type="ORF">CY35_07G118000</name>
</gene>